<dbReference type="Gene3D" id="1.20.1050.10">
    <property type="match status" value="2"/>
</dbReference>
<dbReference type="InterPro" id="IPR004045">
    <property type="entry name" value="Glutathione_S-Trfase_N"/>
</dbReference>
<dbReference type="PANTHER" id="PTHR11260:SF753">
    <property type="entry name" value="GLUTATHIONE TRANSFERASE"/>
    <property type="match status" value="1"/>
</dbReference>
<dbReference type="Pfam" id="PF02798">
    <property type="entry name" value="GST_N"/>
    <property type="match status" value="2"/>
</dbReference>
<dbReference type="InterPro" id="IPR045074">
    <property type="entry name" value="GST_C_Tau"/>
</dbReference>
<evidence type="ECO:0000259" key="8">
    <source>
        <dbReference type="PROSITE" id="PS50405"/>
    </source>
</evidence>
<dbReference type="PROSITE" id="PS50404">
    <property type="entry name" value="GST_NTER"/>
    <property type="match status" value="2"/>
</dbReference>
<dbReference type="GO" id="GO:0005737">
    <property type="term" value="C:cytoplasm"/>
    <property type="evidence" value="ECO:0007669"/>
    <property type="project" value="TreeGrafter"/>
</dbReference>
<evidence type="ECO:0000256" key="1">
    <source>
        <dbReference type="ARBA" id="ARBA00012452"/>
    </source>
</evidence>
<dbReference type="InterPro" id="IPR036249">
    <property type="entry name" value="Thioredoxin-like_sf"/>
</dbReference>
<dbReference type="SUPFAM" id="SSF47616">
    <property type="entry name" value="GST C-terminal domain-like"/>
    <property type="match status" value="2"/>
</dbReference>
<dbReference type="GO" id="GO:0006749">
    <property type="term" value="P:glutathione metabolic process"/>
    <property type="evidence" value="ECO:0007669"/>
    <property type="project" value="InterPro"/>
</dbReference>
<feature type="compositionally biased region" description="Low complexity" evidence="6">
    <location>
        <begin position="8"/>
        <end position="24"/>
    </location>
</feature>
<dbReference type="FunFam" id="3.40.30.10:FF:000014">
    <property type="entry name" value="Tau class glutathione S-transferase"/>
    <property type="match status" value="1"/>
</dbReference>
<evidence type="ECO:0000256" key="3">
    <source>
        <dbReference type="ARBA" id="ARBA00022679"/>
    </source>
</evidence>
<evidence type="ECO:0000256" key="2">
    <source>
        <dbReference type="ARBA" id="ARBA00022575"/>
    </source>
</evidence>
<dbReference type="CDD" id="cd03185">
    <property type="entry name" value="GST_C_Tau"/>
    <property type="match status" value="2"/>
</dbReference>
<protein>
    <recommendedName>
        <fullName evidence="1">glutathione transferase</fullName>
        <ecNumber evidence="1">2.5.1.18</ecNumber>
    </recommendedName>
</protein>
<sequence length="479" mass="54774">MAEDKICSATTKKQQQKTTASSLSQREKSESVIVHGFWASPYSKRVELALKLKGIPYEYVEEDLKNKTPELLKYNPVYKKVPVLVHNGKPIAESLVILQYIEDTWKNGPHLLPEDPYKRAQVRFWVDFVHQKFSGIMMTAAKTEGETQEKALNEVYELLKVLEEGIKSFYPDGIPTFEAENLSLLEVVASSILCLFKAPEEILGIKVIDPEITPLLFSWVEALRELSLVQETIPSHEKIKARPLLVVGEMEQENKVKLHGMWASTYSLRVEIALRLKGIPYEYIEEDLSNKSQLLLKYNPVHKKVPVLVHNGKSIAESYIILEYIDETWNSDPRILPEDPYERAKVRFWASYIQQQLFEGLSRVVTSRGEAQEKALEEVFERLKVLEGGMKEYLQGGASFTNGESLGLLDILMVVTFGPYKAHEEVLGFKMLDPERNPLLFSWVAAMKEHPVVKEVDPPHDKLVELLQFIKSTNHARSH</sequence>
<evidence type="ECO:0000256" key="5">
    <source>
        <dbReference type="ARBA" id="ARBA00047960"/>
    </source>
</evidence>
<reference evidence="9" key="1">
    <citation type="journal article" date="2019" name="Science">
        <title>Mutation of a bHLH transcription factor allowed almond domestication.</title>
        <authorList>
            <person name="Sanchez-Perez R."/>
            <person name="Pavan S."/>
            <person name="Mazzeo R."/>
            <person name="Moldovan C."/>
            <person name="Aiese Cigliano R."/>
            <person name="Del Cueto J."/>
            <person name="Ricciardi F."/>
            <person name="Lotti C."/>
            <person name="Ricciardi L."/>
            <person name="Dicenta F."/>
            <person name="Lopez-Marques R.L."/>
            <person name="Lindberg Moller B."/>
        </authorList>
    </citation>
    <scope>NUCLEOTIDE SEQUENCE</scope>
</reference>
<dbReference type="FunFam" id="3.40.30.10:FF:000197">
    <property type="entry name" value="Glutathione S-transferase U10"/>
    <property type="match status" value="1"/>
</dbReference>
<dbReference type="Gene3D" id="3.40.30.10">
    <property type="entry name" value="Glutaredoxin"/>
    <property type="match status" value="2"/>
</dbReference>
<dbReference type="EMBL" id="AP019301">
    <property type="protein sequence ID" value="BBH03948.1"/>
    <property type="molecule type" value="Genomic_DNA"/>
</dbReference>
<feature type="domain" description="GST C-terminal" evidence="8">
    <location>
        <begin position="339"/>
        <end position="473"/>
    </location>
</feature>
<dbReference type="SFLD" id="SFLDS00019">
    <property type="entry name" value="Glutathione_Transferase_(cytos"/>
    <property type="match status" value="2"/>
</dbReference>
<dbReference type="PANTHER" id="PTHR11260">
    <property type="entry name" value="GLUTATHIONE S-TRANSFERASE, GST, SUPERFAMILY, GST DOMAIN CONTAINING"/>
    <property type="match status" value="1"/>
</dbReference>
<dbReference type="CDD" id="cd03058">
    <property type="entry name" value="GST_N_Tau"/>
    <property type="match status" value="2"/>
</dbReference>
<feature type="domain" description="GST N-terminal" evidence="7">
    <location>
        <begin position="254"/>
        <end position="333"/>
    </location>
</feature>
<dbReference type="InterPro" id="IPR010987">
    <property type="entry name" value="Glutathione-S-Trfase_C-like"/>
</dbReference>
<evidence type="ECO:0000256" key="6">
    <source>
        <dbReference type="SAM" id="MobiDB-lite"/>
    </source>
</evidence>
<dbReference type="InterPro" id="IPR045073">
    <property type="entry name" value="Omega/Tau-like"/>
</dbReference>
<dbReference type="InterPro" id="IPR040079">
    <property type="entry name" value="Glutathione_S-Trfase"/>
</dbReference>
<dbReference type="PROSITE" id="PS50405">
    <property type="entry name" value="GST_CTER"/>
    <property type="match status" value="2"/>
</dbReference>
<dbReference type="SUPFAM" id="SSF52833">
    <property type="entry name" value="Thioredoxin-like"/>
    <property type="match status" value="2"/>
</dbReference>
<evidence type="ECO:0000313" key="9">
    <source>
        <dbReference type="EMBL" id="BBH03948.1"/>
    </source>
</evidence>
<dbReference type="EC" id="2.5.1.18" evidence="1"/>
<dbReference type="FunFam" id="1.20.1050.10:FF:000016">
    <property type="entry name" value="Glutathione S-transferase U9"/>
    <property type="match status" value="1"/>
</dbReference>
<feature type="region of interest" description="Disordered" evidence="6">
    <location>
        <begin position="1"/>
        <end position="25"/>
    </location>
</feature>
<keyword evidence="3 9" id="KW-0808">Transferase</keyword>
<evidence type="ECO:0000256" key="4">
    <source>
        <dbReference type="ARBA" id="ARBA00025743"/>
    </source>
</evidence>
<feature type="domain" description="GST C-terminal" evidence="8">
    <location>
        <begin position="115"/>
        <end position="244"/>
    </location>
</feature>
<accession>A0A4Y1RJ68</accession>
<organism evidence="9">
    <name type="scientific">Prunus dulcis</name>
    <name type="common">Almond</name>
    <name type="synonym">Amygdalus dulcis</name>
    <dbReference type="NCBI Taxonomy" id="3755"/>
    <lineage>
        <taxon>Eukaryota</taxon>
        <taxon>Viridiplantae</taxon>
        <taxon>Streptophyta</taxon>
        <taxon>Embryophyta</taxon>
        <taxon>Tracheophyta</taxon>
        <taxon>Spermatophyta</taxon>
        <taxon>Magnoliopsida</taxon>
        <taxon>eudicotyledons</taxon>
        <taxon>Gunneridae</taxon>
        <taxon>Pentapetalae</taxon>
        <taxon>rosids</taxon>
        <taxon>fabids</taxon>
        <taxon>Rosales</taxon>
        <taxon>Rosaceae</taxon>
        <taxon>Amygdaloideae</taxon>
        <taxon>Amygdaleae</taxon>
        <taxon>Prunus</taxon>
    </lineage>
</organism>
<proteinExistence type="inferred from homology"/>
<dbReference type="GO" id="GO:0009407">
    <property type="term" value="P:toxin catabolic process"/>
    <property type="evidence" value="ECO:0007669"/>
    <property type="project" value="UniProtKB-ARBA"/>
</dbReference>
<gene>
    <name evidence="9" type="ORF">Prudu_014953</name>
</gene>
<dbReference type="AlphaFoldDB" id="A0A4Y1RJ68"/>
<dbReference type="SFLD" id="SFLDG01152">
    <property type="entry name" value="Main.3:_Omega-_and_Tau-like"/>
    <property type="match status" value="2"/>
</dbReference>
<feature type="domain" description="GST N-terminal" evidence="7">
    <location>
        <begin position="30"/>
        <end position="109"/>
    </location>
</feature>
<keyword evidence="2" id="KW-0216">Detoxification</keyword>
<comment type="similarity">
    <text evidence="4">Belongs to the GST superfamily. Tau family.</text>
</comment>
<evidence type="ECO:0000259" key="7">
    <source>
        <dbReference type="PROSITE" id="PS50404"/>
    </source>
</evidence>
<dbReference type="GO" id="GO:0004364">
    <property type="term" value="F:glutathione transferase activity"/>
    <property type="evidence" value="ECO:0007669"/>
    <property type="project" value="UniProtKB-EC"/>
</dbReference>
<dbReference type="SFLD" id="SFLDG00358">
    <property type="entry name" value="Main_(cytGST)"/>
    <property type="match status" value="2"/>
</dbReference>
<dbReference type="InterPro" id="IPR036282">
    <property type="entry name" value="Glutathione-S-Trfase_C_sf"/>
</dbReference>
<comment type="catalytic activity">
    <reaction evidence="5">
        <text>RX + glutathione = an S-substituted glutathione + a halide anion + H(+)</text>
        <dbReference type="Rhea" id="RHEA:16437"/>
        <dbReference type="ChEBI" id="CHEBI:15378"/>
        <dbReference type="ChEBI" id="CHEBI:16042"/>
        <dbReference type="ChEBI" id="CHEBI:17792"/>
        <dbReference type="ChEBI" id="CHEBI:57925"/>
        <dbReference type="ChEBI" id="CHEBI:90779"/>
        <dbReference type="EC" id="2.5.1.18"/>
    </reaction>
</comment>
<name>A0A4Y1RJ68_PRUDU</name>